<sequence length="235" mass="25998">MSADNESEKAKPLILISTTTTTTIRDEGLPIPQSEHPSQFSTTAEKTPDTPPSINNNNNNNNNNNKSEERSNFLPQKLLSSLPFFSSPPATATTTQSSLTQSSSLTLSSQLADLLRAHKERQSELHAAGQQAWEDVRHYSHTACDAIAASANAEVSAAFRREKQIEAELKEIAARSAQLQRRMTAWAALFAKLNVELKEMGDVANWARRTEEDLTATVHVLEELSERKRRALGMQ</sequence>
<organism evidence="4 5">
    <name type="scientific">Trypanosoma theileri</name>
    <dbReference type="NCBI Taxonomy" id="67003"/>
    <lineage>
        <taxon>Eukaryota</taxon>
        <taxon>Discoba</taxon>
        <taxon>Euglenozoa</taxon>
        <taxon>Kinetoplastea</taxon>
        <taxon>Metakinetoplastina</taxon>
        <taxon>Trypanosomatida</taxon>
        <taxon>Trypanosomatidae</taxon>
        <taxon>Trypanosoma</taxon>
    </lineage>
</organism>
<feature type="region of interest" description="Disordered" evidence="3">
    <location>
        <begin position="1"/>
        <end position="71"/>
    </location>
</feature>
<protein>
    <recommendedName>
        <fullName evidence="2">Biogenesis of lysosome-related organelles complex 1 subunit 1</fullName>
    </recommendedName>
</protein>
<dbReference type="GO" id="GO:0016197">
    <property type="term" value="P:endosomal transport"/>
    <property type="evidence" value="ECO:0007669"/>
    <property type="project" value="TreeGrafter"/>
</dbReference>
<comment type="similarity">
    <text evidence="1">Belongs to the BLOC1S1 family.</text>
</comment>
<keyword evidence="5" id="KW-1185">Reference proteome</keyword>
<feature type="compositionally biased region" description="Low complexity" evidence="3">
    <location>
        <begin position="55"/>
        <end position="65"/>
    </location>
</feature>
<dbReference type="GO" id="GO:0031083">
    <property type="term" value="C:BLOC-1 complex"/>
    <property type="evidence" value="ECO:0007669"/>
    <property type="project" value="InterPro"/>
</dbReference>
<dbReference type="PANTHER" id="PTHR13073:SF0">
    <property type="entry name" value="BIOGENESIS OF LYSOSOME-RELATED ORGANELLES COMPLEX 1 SUBUNIT 1"/>
    <property type="match status" value="1"/>
</dbReference>
<dbReference type="STRING" id="67003.A0A1X0NNM2"/>
<accession>A0A1X0NNM2</accession>
<dbReference type="RefSeq" id="XP_028879815.1">
    <property type="nucleotide sequence ID" value="XM_029028962.1"/>
</dbReference>
<dbReference type="AlphaFoldDB" id="A0A1X0NNM2"/>
<proteinExistence type="inferred from homology"/>
<dbReference type="VEuPathDB" id="TriTrypDB:TM35_000332060"/>
<comment type="caution">
    <text evidence="4">The sequence shown here is derived from an EMBL/GenBank/DDBJ whole genome shotgun (WGS) entry which is preliminary data.</text>
</comment>
<feature type="compositionally biased region" description="Polar residues" evidence="3">
    <location>
        <begin position="35"/>
        <end position="45"/>
    </location>
</feature>
<dbReference type="GeneID" id="39988742"/>
<evidence type="ECO:0000256" key="1">
    <source>
        <dbReference type="ARBA" id="ARBA00007133"/>
    </source>
</evidence>
<feature type="compositionally biased region" description="Basic and acidic residues" evidence="3">
    <location>
        <begin position="1"/>
        <end position="11"/>
    </location>
</feature>
<dbReference type="EMBL" id="NBCO01000033">
    <property type="protein sequence ID" value="ORC85749.1"/>
    <property type="molecule type" value="Genomic_DNA"/>
</dbReference>
<dbReference type="Proteomes" id="UP000192257">
    <property type="component" value="Unassembled WGS sequence"/>
</dbReference>
<evidence type="ECO:0000256" key="2">
    <source>
        <dbReference type="ARBA" id="ARBA00019577"/>
    </source>
</evidence>
<evidence type="ECO:0000313" key="5">
    <source>
        <dbReference type="Proteomes" id="UP000192257"/>
    </source>
</evidence>
<dbReference type="Pfam" id="PF06320">
    <property type="entry name" value="GCN5L1"/>
    <property type="match status" value="1"/>
</dbReference>
<gene>
    <name evidence="4" type="ORF">TM35_000332060</name>
</gene>
<evidence type="ECO:0000313" key="4">
    <source>
        <dbReference type="EMBL" id="ORC85749.1"/>
    </source>
</evidence>
<name>A0A1X0NNM2_9TRYP</name>
<reference evidence="4 5" key="1">
    <citation type="submission" date="2017-03" db="EMBL/GenBank/DDBJ databases">
        <title>An alternative strategy for trypanosome survival in the mammalian bloodstream revealed through genome and transcriptome analysis of the ubiquitous bovine parasite Trypanosoma (Megatrypanum) theileri.</title>
        <authorList>
            <person name="Kelly S."/>
            <person name="Ivens A."/>
            <person name="Mott A."/>
            <person name="O'Neill E."/>
            <person name="Emms D."/>
            <person name="Macleod O."/>
            <person name="Voorheis P."/>
            <person name="Matthews J."/>
            <person name="Matthews K."/>
            <person name="Carrington M."/>
        </authorList>
    </citation>
    <scope>NUCLEOTIDE SEQUENCE [LARGE SCALE GENOMIC DNA]</scope>
    <source>
        <strain evidence="4">Edinburgh</strain>
    </source>
</reference>
<dbReference type="InterPro" id="IPR009395">
    <property type="entry name" value="BLOC1S1"/>
</dbReference>
<dbReference type="OrthoDB" id="20018at2759"/>
<dbReference type="PANTHER" id="PTHR13073">
    <property type="entry name" value="BLOC-1 COMPLEX SUBUNIT 1"/>
    <property type="match status" value="1"/>
</dbReference>
<evidence type="ECO:0000256" key="3">
    <source>
        <dbReference type="SAM" id="MobiDB-lite"/>
    </source>
</evidence>